<organism evidence="7 8">
    <name type="scientific">Candida theae</name>
    <dbReference type="NCBI Taxonomy" id="1198502"/>
    <lineage>
        <taxon>Eukaryota</taxon>
        <taxon>Fungi</taxon>
        <taxon>Dikarya</taxon>
        <taxon>Ascomycota</taxon>
        <taxon>Saccharomycotina</taxon>
        <taxon>Pichiomycetes</taxon>
        <taxon>Debaryomycetaceae</taxon>
        <taxon>Candida/Lodderomyces clade</taxon>
        <taxon>Candida</taxon>
    </lineage>
</organism>
<dbReference type="InterPro" id="IPR036259">
    <property type="entry name" value="MFS_trans_sf"/>
</dbReference>
<feature type="transmembrane region" description="Helical" evidence="6">
    <location>
        <begin position="336"/>
        <end position="353"/>
    </location>
</feature>
<dbReference type="FunFam" id="1.20.1250.20:FF:000057">
    <property type="entry name" value="MFS general substrate transporter"/>
    <property type="match status" value="1"/>
</dbReference>
<evidence type="ECO:0000256" key="6">
    <source>
        <dbReference type="SAM" id="Phobius"/>
    </source>
</evidence>
<evidence type="ECO:0000313" key="8">
    <source>
        <dbReference type="Proteomes" id="UP001204833"/>
    </source>
</evidence>
<feature type="transmembrane region" description="Helical" evidence="6">
    <location>
        <begin position="131"/>
        <end position="149"/>
    </location>
</feature>
<dbReference type="Pfam" id="PF07690">
    <property type="entry name" value="MFS_1"/>
    <property type="match status" value="1"/>
</dbReference>
<dbReference type="Proteomes" id="UP001204833">
    <property type="component" value="Unassembled WGS sequence"/>
</dbReference>
<keyword evidence="5 6" id="KW-0472">Membrane</keyword>
<feature type="transmembrane region" description="Helical" evidence="6">
    <location>
        <begin position="104"/>
        <end position="124"/>
    </location>
</feature>
<feature type="transmembrane region" description="Helical" evidence="6">
    <location>
        <begin position="224"/>
        <end position="247"/>
    </location>
</feature>
<evidence type="ECO:0000256" key="4">
    <source>
        <dbReference type="ARBA" id="ARBA00022989"/>
    </source>
</evidence>
<dbReference type="PANTHER" id="PTHR43791:SF46">
    <property type="entry name" value="MAJOR FACILITATOR SUPERFAMILY (MFS) PROFILE DOMAIN-CONTAINING PROTEIN-RELATED"/>
    <property type="match status" value="1"/>
</dbReference>
<sequence>MSEVEKGYHDYETIKDPELLDSYDAILNDSQSQVSEVDAEAATANLAAELGINHKKLMWKIDICVVPPFCLLYFFSFLDTVNISNANVYGLATELKLTGNQYNTALTLFFVPYIFFEVLGNYCIKFVRPHIWLSGSVFLFGAITVGMGFVENFGALAATRFLLGMVESVLFCGIFYLLACYYTKQEAQRRFSAFFSCTALSGAASGAIAYRVDAIDGLHGISSWRWIFILEGCATVIGSFILFFIIADFPEESRFLNEKERKFIKQKLEWSSGASSAFEIKNTWRDVIKCLKDWLIWLPSLSYFGLIIPSYGYAYFAATIINQMGYTAVSAQQHSVYPWVCAFGVINVVAFASDYFKRRLPFLIGAMVVAIAGLAMILGATDKPSVRYGGCFLAASGLYTAMPLIVCWAALNNGSHLRKSVGTAWQIGFGNIGGIIATFIFLSKDAPVYKPGLSTCLAAVCFAMVTAVAYYLYCLHMNTIKQTDAYKQKFNELPEREQVNLGDRNPRFVYLY</sequence>
<dbReference type="SUPFAM" id="SSF103473">
    <property type="entry name" value="MFS general substrate transporter"/>
    <property type="match status" value="1"/>
</dbReference>
<dbReference type="Gene3D" id="1.20.1250.20">
    <property type="entry name" value="MFS general substrate transporter like domains"/>
    <property type="match status" value="1"/>
</dbReference>
<dbReference type="EMBL" id="JAIHNG010000153">
    <property type="protein sequence ID" value="KAI5950686.1"/>
    <property type="molecule type" value="Genomic_DNA"/>
</dbReference>
<evidence type="ECO:0000256" key="3">
    <source>
        <dbReference type="ARBA" id="ARBA00022692"/>
    </source>
</evidence>
<dbReference type="InterPro" id="IPR011701">
    <property type="entry name" value="MFS"/>
</dbReference>
<name>A0AAD5BC14_9ASCO</name>
<keyword evidence="3 6" id="KW-0812">Transmembrane</keyword>
<feature type="transmembrane region" description="Helical" evidence="6">
    <location>
        <begin position="423"/>
        <end position="442"/>
    </location>
</feature>
<feature type="transmembrane region" description="Helical" evidence="6">
    <location>
        <begin position="63"/>
        <end position="84"/>
    </location>
</feature>
<comment type="caution">
    <text evidence="7">The sequence shown here is derived from an EMBL/GenBank/DDBJ whole genome shotgun (WGS) entry which is preliminary data.</text>
</comment>
<feature type="transmembrane region" description="Helical" evidence="6">
    <location>
        <begin position="191"/>
        <end position="212"/>
    </location>
</feature>
<feature type="transmembrane region" description="Helical" evidence="6">
    <location>
        <begin position="386"/>
        <end position="411"/>
    </location>
</feature>
<dbReference type="GO" id="GO:0005886">
    <property type="term" value="C:plasma membrane"/>
    <property type="evidence" value="ECO:0007669"/>
    <property type="project" value="TreeGrafter"/>
</dbReference>
<dbReference type="PANTHER" id="PTHR43791">
    <property type="entry name" value="PERMEASE-RELATED"/>
    <property type="match status" value="1"/>
</dbReference>
<keyword evidence="2" id="KW-0813">Transport</keyword>
<feature type="transmembrane region" description="Helical" evidence="6">
    <location>
        <begin position="161"/>
        <end position="179"/>
    </location>
</feature>
<proteinExistence type="predicted"/>
<feature type="transmembrane region" description="Helical" evidence="6">
    <location>
        <begin position="360"/>
        <end position="380"/>
    </location>
</feature>
<dbReference type="RefSeq" id="XP_051607271.1">
    <property type="nucleotide sequence ID" value="XM_051753722.1"/>
</dbReference>
<gene>
    <name evidence="7" type="ORF">KGF57_004234</name>
</gene>
<feature type="transmembrane region" description="Helical" evidence="6">
    <location>
        <begin position="294"/>
        <end position="316"/>
    </location>
</feature>
<evidence type="ECO:0000256" key="2">
    <source>
        <dbReference type="ARBA" id="ARBA00022448"/>
    </source>
</evidence>
<protein>
    <submittedName>
        <fullName evidence="7">TNA1</fullName>
    </submittedName>
</protein>
<evidence type="ECO:0000256" key="1">
    <source>
        <dbReference type="ARBA" id="ARBA00004141"/>
    </source>
</evidence>
<dbReference type="GeneID" id="76152278"/>
<evidence type="ECO:0000313" key="7">
    <source>
        <dbReference type="EMBL" id="KAI5950686.1"/>
    </source>
</evidence>
<keyword evidence="8" id="KW-1185">Reference proteome</keyword>
<comment type="subcellular location">
    <subcellularLocation>
        <location evidence="1">Membrane</location>
        <topology evidence="1">Multi-pass membrane protein</topology>
    </subcellularLocation>
</comment>
<dbReference type="GO" id="GO:0022857">
    <property type="term" value="F:transmembrane transporter activity"/>
    <property type="evidence" value="ECO:0007669"/>
    <property type="project" value="InterPro"/>
</dbReference>
<reference evidence="7 8" key="1">
    <citation type="journal article" date="2022" name="DNA Res.">
        <title>Genome analysis of five recently described species of the CUG-Ser clade uncovers Candida theae as a new hybrid lineage with pathogenic potential in the Candida parapsilosis species complex.</title>
        <authorList>
            <person name="Mixao V."/>
            <person name="Del Olmo V."/>
            <person name="Hegedusova E."/>
            <person name="Saus E."/>
            <person name="Pryszcz L."/>
            <person name="Cillingova A."/>
            <person name="Nosek J."/>
            <person name="Gabaldon T."/>
        </authorList>
    </citation>
    <scope>NUCLEOTIDE SEQUENCE [LARGE SCALE GENOMIC DNA]</scope>
    <source>
        <strain evidence="7 8">CBS 12239</strain>
    </source>
</reference>
<dbReference type="AlphaFoldDB" id="A0AAD5BC14"/>
<keyword evidence="4 6" id="KW-1133">Transmembrane helix</keyword>
<evidence type="ECO:0000256" key="5">
    <source>
        <dbReference type="ARBA" id="ARBA00023136"/>
    </source>
</evidence>
<accession>A0AAD5BC14</accession>
<dbReference type="FunFam" id="1.20.1250.20:FF:000068">
    <property type="entry name" value="MFS general substrate transporter"/>
    <property type="match status" value="1"/>
</dbReference>
<feature type="transmembrane region" description="Helical" evidence="6">
    <location>
        <begin position="448"/>
        <end position="473"/>
    </location>
</feature>